<dbReference type="GO" id="GO:0003723">
    <property type="term" value="F:RNA binding"/>
    <property type="evidence" value="ECO:0007669"/>
    <property type="project" value="UniProtKB-KW"/>
</dbReference>
<evidence type="ECO:0000313" key="6">
    <source>
        <dbReference type="Proteomes" id="UP000265618"/>
    </source>
</evidence>
<dbReference type="SUPFAM" id="SSF54791">
    <property type="entry name" value="Eukaryotic type KH-domain (KH-domain type I)"/>
    <property type="match status" value="1"/>
</dbReference>
<dbReference type="GO" id="GO:0000467">
    <property type="term" value="P:exonucleolytic trimming to generate mature 3'-end of 5.8S rRNA from tricistronic rRNA transcript (SSU-rRNA, 5.8S rRNA, LSU-rRNA)"/>
    <property type="evidence" value="ECO:0007669"/>
    <property type="project" value="TreeGrafter"/>
</dbReference>
<dbReference type="InterPro" id="IPR026699">
    <property type="entry name" value="Exosome_RNA_bind1/RRP40/RRP4"/>
</dbReference>
<proteinExistence type="predicted"/>
<dbReference type="InterPro" id="IPR036612">
    <property type="entry name" value="KH_dom_type_1_sf"/>
</dbReference>
<dbReference type="GO" id="GO:0071035">
    <property type="term" value="P:nuclear polyadenylation-dependent rRNA catabolic process"/>
    <property type="evidence" value="ECO:0007669"/>
    <property type="project" value="TreeGrafter"/>
</dbReference>
<protein>
    <submittedName>
        <fullName evidence="5">Exosome complex RNA-binding protein 1/RRP40/RRP4</fullName>
    </submittedName>
</protein>
<dbReference type="GO" id="GO:0000177">
    <property type="term" value="C:cytoplasmic exosome (RNase complex)"/>
    <property type="evidence" value="ECO:0007669"/>
    <property type="project" value="TreeGrafter"/>
</dbReference>
<keyword evidence="2" id="KW-0271">Exosome</keyword>
<name>A0A9K3CSN6_9EUKA</name>
<dbReference type="PANTHER" id="PTHR21321">
    <property type="entry name" value="PNAS-3 RELATED"/>
    <property type="match status" value="1"/>
</dbReference>
<dbReference type="GO" id="GO:0071034">
    <property type="term" value="P:CUT catabolic process"/>
    <property type="evidence" value="ECO:0007669"/>
    <property type="project" value="TreeGrafter"/>
</dbReference>
<evidence type="ECO:0000259" key="4">
    <source>
        <dbReference type="Pfam" id="PF15985"/>
    </source>
</evidence>
<gene>
    <name evidence="5" type="ORF">KIPB_003763</name>
</gene>
<comment type="subcellular location">
    <subcellularLocation>
        <location evidence="1">Nucleus</location>
    </subcellularLocation>
</comment>
<dbReference type="Pfam" id="PF15985">
    <property type="entry name" value="KH_6"/>
    <property type="match status" value="1"/>
</dbReference>
<dbReference type="GO" id="GO:0071038">
    <property type="term" value="P:TRAMP-dependent tRNA surveillance pathway"/>
    <property type="evidence" value="ECO:0007669"/>
    <property type="project" value="TreeGrafter"/>
</dbReference>
<comment type="caution">
    <text evidence="5">The sequence shown here is derived from an EMBL/GenBank/DDBJ whole genome shotgun (WGS) entry which is preliminary data.</text>
</comment>
<dbReference type="Proteomes" id="UP000265618">
    <property type="component" value="Unassembled WGS sequence"/>
</dbReference>
<organism evidence="5 6">
    <name type="scientific">Kipferlia bialata</name>
    <dbReference type="NCBI Taxonomy" id="797122"/>
    <lineage>
        <taxon>Eukaryota</taxon>
        <taxon>Metamonada</taxon>
        <taxon>Carpediemonas-like organisms</taxon>
        <taxon>Kipferlia</taxon>
    </lineage>
</organism>
<dbReference type="GO" id="GO:0034475">
    <property type="term" value="P:U4 snRNA 3'-end processing"/>
    <property type="evidence" value="ECO:0007669"/>
    <property type="project" value="TreeGrafter"/>
</dbReference>
<dbReference type="OrthoDB" id="340500at2759"/>
<dbReference type="PANTHER" id="PTHR21321:SF1">
    <property type="entry name" value="EXOSOME COMPLEX COMPONENT RRP40"/>
    <property type="match status" value="1"/>
</dbReference>
<dbReference type="InterPro" id="IPR004088">
    <property type="entry name" value="KH_dom_type_1"/>
</dbReference>
<feature type="domain" description="K Homology" evidence="4">
    <location>
        <begin position="124"/>
        <end position="170"/>
    </location>
</feature>
<evidence type="ECO:0000256" key="2">
    <source>
        <dbReference type="ARBA" id="ARBA00022835"/>
    </source>
</evidence>
<evidence type="ECO:0000313" key="5">
    <source>
        <dbReference type="EMBL" id="GIQ82599.1"/>
    </source>
</evidence>
<reference evidence="5 6" key="1">
    <citation type="journal article" date="2018" name="PLoS ONE">
        <title>The draft genome of Kipferlia bialata reveals reductive genome evolution in fornicate parasites.</title>
        <authorList>
            <person name="Tanifuji G."/>
            <person name="Takabayashi S."/>
            <person name="Kume K."/>
            <person name="Takagi M."/>
            <person name="Nakayama T."/>
            <person name="Kamikawa R."/>
            <person name="Inagaki Y."/>
            <person name="Hashimoto T."/>
        </authorList>
    </citation>
    <scope>NUCLEOTIDE SEQUENCE [LARGE SCALE GENOMIC DNA]</scope>
    <source>
        <strain evidence="5">NY0173</strain>
    </source>
</reference>
<evidence type="ECO:0000256" key="3">
    <source>
        <dbReference type="ARBA" id="ARBA00022884"/>
    </source>
</evidence>
<dbReference type="EMBL" id="BDIP01000750">
    <property type="protein sequence ID" value="GIQ82599.1"/>
    <property type="molecule type" value="Genomic_DNA"/>
</dbReference>
<keyword evidence="3" id="KW-0694">RNA-binding</keyword>
<dbReference type="SUPFAM" id="SSF50249">
    <property type="entry name" value="Nucleic acid-binding proteins"/>
    <property type="match status" value="1"/>
</dbReference>
<dbReference type="GO" id="GO:0000176">
    <property type="term" value="C:nuclear exosome (RNase complex)"/>
    <property type="evidence" value="ECO:0007669"/>
    <property type="project" value="TreeGrafter"/>
</dbReference>
<evidence type="ECO:0000256" key="1">
    <source>
        <dbReference type="ARBA" id="ARBA00004123"/>
    </source>
</evidence>
<dbReference type="AlphaFoldDB" id="A0A9K3CSN6"/>
<dbReference type="InterPro" id="IPR012340">
    <property type="entry name" value="NA-bd_OB-fold"/>
</dbReference>
<feature type="non-terminal residue" evidence="5">
    <location>
        <position position="200"/>
    </location>
</feature>
<dbReference type="GO" id="GO:0071051">
    <property type="term" value="P:poly(A)-dependent snoRNA 3'-end processing"/>
    <property type="evidence" value="ECO:0007669"/>
    <property type="project" value="TreeGrafter"/>
</dbReference>
<dbReference type="Gene3D" id="2.40.50.140">
    <property type="entry name" value="Nucleic acid-binding proteins"/>
    <property type="match status" value="1"/>
</dbReference>
<dbReference type="Gene3D" id="3.30.1370.10">
    <property type="entry name" value="K Homology domain, type 1"/>
    <property type="match status" value="1"/>
</dbReference>
<keyword evidence="6" id="KW-1185">Reference proteome</keyword>
<sequence length="200" mass="21183">PLGIAATEAGSLGMFGAPTPGVVRMGLIGASKQYRPRPGDIVLGTIKDRYGDFCLVDLGAGEWRAGRLSAGDFDTDAIKAIRGLNPGDILLCRIKAYPKATDSLSTPMLSASAPGLGLKKGGRMVSNVSSGLCRRLMHPSSPLLAALAKHLTFQIAAGHNNRLWVTSTSAENTALILRLLLDPKTDARSIRKAFKKDDDE</sequence>
<accession>A0A9K3CSN6</accession>